<feature type="transmembrane region" description="Helical" evidence="1">
    <location>
        <begin position="122"/>
        <end position="142"/>
    </location>
</feature>
<evidence type="ECO:0000256" key="1">
    <source>
        <dbReference type="SAM" id="Phobius"/>
    </source>
</evidence>
<keyword evidence="1" id="KW-0472">Membrane</keyword>
<accession>A0ABU4AXJ6</accession>
<keyword evidence="1" id="KW-1133">Transmembrane helix</keyword>
<protein>
    <recommendedName>
        <fullName evidence="4">Lipoprotein</fullName>
    </recommendedName>
</protein>
<dbReference type="Proteomes" id="UP001185899">
    <property type="component" value="Unassembled WGS sequence"/>
</dbReference>
<feature type="transmembrane region" description="Helical" evidence="1">
    <location>
        <begin position="80"/>
        <end position="102"/>
    </location>
</feature>
<name>A0ABU4AXJ6_9NOCA</name>
<feature type="transmembrane region" description="Helical" evidence="1">
    <location>
        <begin position="47"/>
        <end position="68"/>
    </location>
</feature>
<reference evidence="2 3" key="1">
    <citation type="submission" date="2023-10" db="EMBL/GenBank/DDBJ databases">
        <title>Development of a sustainable strategy for remediation of hydrocarbon-contaminated territories based on the waste exchange concept.</title>
        <authorList>
            <person name="Krivoruchko A."/>
        </authorList>
    </citation>
    <scope>NUCLEOTIDE SEQUENCE [LARGE SCALE GENOMIC DNA]</scope>
    <source>
        <strain evidence="2 3">IEGM 1322</strain>
    </source>
</reference>
<evidence type="ECO:0008006" key="4">
    <source>
        <dbReference type="Google" id="ProtNLM"/>
    </source>
</evidence>
<proteinExistence type="predicted"/>
<dbReference type="RefSeq" id="WP_317548278.1">
    <property type="nucleotide sequence ID" value="NZ_JAWLKE010000003.1"/>
</dbReference>
<comment type="caution">
    <text evidence="2">The sequence shown here is derived from an EMBL/GenBank/DDBJ whole genome shotgun (WGS) entry which is preliminary data.</text>
</comment>
<keyword evidence="3" id="KW-1185">Reference proteome</keyword>
<dbReference type="PROSITE" id="PS51257">
    <property type="entry name" value="PROKAR_LIPOPROTEIN"/>
    <property type="match status" value="1"/>
</dbReference>
<evidence type="ECO:0000313" key="2">
    <source>
        <dbReference type="EMBL" id="MDV6230952.1"/>
    </source>
</evidence>
<sequence>MTTFRARYGAGPMHLAVTAGCLALAGAVVLTIGFPALWNTDTWWQSIGLWFVGAAVVHDAILFPLYAVLDRTLVARLGRFVNAVRIPALGAGLSLLLFAPGIFAHGSETYEAATGLTQEPYLMRWLLLVAGMFAASAAFYGGREILRQRRRRDLDVHRARLHATTAGRRDSAGRRR</sequence>
<dbReference type="EMBL" id="JAWLKE010000003">
    <property type="protein sequence ID" value="MDV6230952.1"/>
    <property type="molecule type" value="Genomic_DNA"/>
</dbReference>
<gene>
    <name evidence="2" type="ORF">R3P95_10375</name>
</gene>
<organism evidence="2 3">
    <name type="scientific">Rhodococcus cercidiphylli</name>
    <dbReference type="NCBI Taxonomy" id="489916"/>
    <lineage>
        <taxon>Bacteria</taxon>
        <taxon>Bacillati</taxon>
        <taxon>Actinomycetota</taxon>
        <taxon>Actinomycetes</taxon>
        <taxon>Mycobacteriales</taxon>
        <taxon>Nocardiaceae</taxon>
        <taxon>Rhodococcus</taxon>
    </lineage>
</organism>
<keyword evidence="1" id="KW-0812">Transmembrane</keyword>
<evidence type="ECO:0000313" key="3">
    <source>
        <dbReference type="Proteomes" id="UP001185899"/>
    </source>
</evidence>